<reference evidence="2" key="2">
    <citation type="journal article" date="2021" name="PeerJ">
        <title>Extensive microbial diversity within the chicken gut microbiome revealed by metagenomics and culture.</title>
        <authorList>
            <person name="Gilroy R."/>
            <person name="Ravi A."/>
            <person name="Getino M."/>
            <person name="Pursley I."/>
            <person name="Horton D.L."/>
            <person name="Alikhan N.F."/>
            <person name="Baker D."/>
            <person name="Gharbi K."/>
            <person name="Hall N."/>
            <person name="Watson M."/>
            <person name="Adriaenssens E.M."/>
            <person name="Foster-Nyarko E."/>
            <person name="Jarju S."/>
            <person name="Secka A."/>
            <person name="Antonio M."/>
            <person name="Oren A."/>
            <person name="Chaudhuri R.R."/>
            <person name="La Ragione R."/>
            <person name="Hildebrand F."/>
            <person name="Pallen M.J."/>
        </authorList>
    </citation>
    <scope>NUCLEOTIDE SEQUENCE</scope>
    <source>
        <strain evidence="2">F6-4510</strain>
    </source>
</reference>
<feature type="domain" description="Metallo-beta-lactamase" evidence="1">
    <location>
        <begin position="13"/>
        <end position="218"/>
    </location>
</feature>
<dbReference type="SMART" id="SM00849">
    <property type="entry name" value="Lactamase_B"/>
    <property type="match status" value="1"/>
</dbReference>
<accession>A0A9D9H2M2</accession>
<dbReference type="InterPro" id="IPR001279">
    <property type="entry name" value="Metallo-B-lactamas"/>
</dbReference>
<dbReference type="EMBL" id="JADIMX010000049">
    <property type="protein sequence ID" value="MBO8434181.1"/>
    <property type="molecule type" value="Genomic_DNA"/>
</dbReference>
<evidence type="ECO:0000313" key="2">
    <source>
        <dbReference type="EMBL" id="MBO8434181.1"/>
    </source>
</evidence>
<gene>
    <name evidence="2" type="ORF">IAC55_02500</name>
</gene>
<dbReference type="Proteomes" id="UP000823611">
    <property type="component" value="Unassembled WGS sequence"/>
</dbReference>
<evidence type="ECO:0000259" key="1">
    <source>
        <dbReference type="SMART" id="SM00849"/>
    </source>
</evidence>
<dbReference type="Pfam" id="PF12706">
    <property type="entry name" value="Lactamase_B_2"/>
    <property type="match status" value="1"/>
</dbReference>
<reference evidence="2" key="1">
    <citation type="submission" date="2020-10" db="EMBL/GenBank/DDBJ databases">
        <authorList>
            <person name="Gilroy R."/>
        </authorList>
    </citation>
    <scope>NUCLEOTIDE SEQUENCE</scope>
    <source>
        <strain evidence="2">F6-4510</strain>
    </source>
</reference>
<dbReference type="Gene3D" id="3.60.15.10">
    <property type="entry name" value="Ribonuclease Z/Hydroxyacylglutathione hydrolase-like"/>
    <property type="match status" value="1"/>
</dbReference>
<name>A0A9D9H2M2_9FIRM</name>
<dbReference type="InterPro" id="IPR052533">
    <property type="entry name" value="WalJ/YycJ-like"/>
</dbReference>
<comment type="caution">
    <text evidence="2">The sequence shown here is derived from an EMBL/GenBank/DDBJ whole genome shotgun (WGS) entry which is preliminary data.</text>
</comment>
<proteinExistence type="predicted"/>
<evidence type="ECO:0000313" key="3">
    <source>
        <dbReference type="Proteomes" id="UP000823611"/>
    </source>
</evidence>
<dbReference type="PANTHER" id="PTHR47619:SF1">
    <property type="entry name" value="EXODEOXYRIBONUCLEASE WALJ"/>
    <property type="match status" value="1"/>
</dbReference>
<organism evidence="2 3">
    <name type="scientific">Candidatus Fimicola merdigallinarum</name>
    <dbReference type="NCBI Taxonomy" id="2840819"/>
    <lineage>
        <taxon>Bacteria</taxon>
        <taxon>Bacillati</taxon>
        <taxon>Bacillota</taxon>
        <taxon>Clostridia</taxon>
        <taxon>Lachnospirales</taxon>
        <taxon>Lachnospiraceae</taxon>
        <taxon>Lachnospiraceae incertae sedis</taxon>
        <taxon>Candidatus Fimicola</taxon>
    </lineage>
</organism>
<protein>
    <submittedName>
        <fullName evidence="2">MBL fold metallo-hydrolase</fullName>
    </submittedName>
</protein>
<dbReference type="AlphaFoldDB" id="A0A9D9H2M2"/>
<dbReference type="SUPFAM" id="SSF56281">
    <property type="entry name" value="Metallo-hydrolase/oxidoreductase"/>
    <property type="match status" value="1"/>
</dbReference>
<sequence>MSVRFCPIASGSSGNCVYAGTDSTNILFDAGLSGKRIKEGLDILKVDGSSVDALFITHEHSDHIKGAGIISRRFDIPIYATQGTWEAMENSIGEISRKNRKIIYSGESCVVNDMCVMPFEIPHDAKEPVGFSVFAKDFKMTIATDLGHITDTVRENISGSDVILLESNHDVNMLKCGSYPWALKQRILGDMGHISNETAGKLICEIMDNKLKHIYLGHLSDENNEPHLAYETVKGILNENDIQVGTYLKMDMASRYSNSCPVIL</sequence>
<dbReference type="InterPro" id="IPR036866">
    <property type="entry name" value="RibonucZ/Hydroxyglut_hydro"/>
</dbReference>
<dbReference type="PANTHER" id="PTHR47619">
    <property type="entry name" value="METALLO-HYDROLASE YYCJ-RELATED"/>
    <property type="match status" value="1"/>
</dbReference>